<dbReference type="OrthoDB" id="9803476at2"/>
<comment type="similarity">
    <text evidence="1">Belongs to the AHA1 family.</text>
</comment>
<dbReference type="Proteomes" id="UP000190235">
    <property type="component" value="Chromosome I"/>
</dbReference>
<proteinExistence type="inferred from homology"/>
<evidence type="ECO:0000313" key="4">
    <source>
        <dbReference type="Proteomes" id="UP000190235"/>
    </source>
</evidence>
<organism evidence="3 4">
    <name type="scientific">Salegentibacter salegens</name>
    <dbReference type="NCBI Taxonomy" id="143223"/>
    <lineage>
        <taxon>Bacteria</taxon>
        <taxon>Pseudomonadati</taxon>
        <taxon>Bacteroidota</taxon>
        <taxon>Flavobacteriia</taxon>
        <taxon>Flavobacteriales</taxon>
        <taxon>Flavobacteriaceae</taxon>
        <taxon>Salegentibacter</taxon>
    </lineage>
</organism>
<dbReference type="SUPFAM" id="SSF55961">
    <property type="entry name" value="Bet v1-like"/>
    <property type="match status" value="1"/>
</dbReference>
<dbReference type="CDD" id="cd07814">
    <property type="entry name" value="SRPBCC_CalC_Aha1-like"/>
    <property type="match status" value="1"/>
</dbReference>
<dbReference type="InterPro" id="IPR023393">
    <property type="entry name" value="START-like_dom_sf"/>
</dbReference>
<sequence length="154" mass="17649">MSRKIKKEIRINENGSKVFNALVSPNLIKEWWGASQAIVVPDEDGVFALSWGENPDKADYIAAATISEFKPHVKLTLSNYTYLADNEYLPFKAKFKVKFRIQCETNYCVLKLEHSGFPNKSEADKFYSDCELGWEENLESLKNLVEKESLPVYS</sequence>
<reference evidence="4" key="1">
    <citation type="submission" date="2016-11" db="EMBL/GenBank/DDBJ databases">
        <authorList>
            <person name="Varghese N."/>
            <person name="Submissions S."/>
        </authorList>
    </citation>
    <scope>NUCLEOTIDE SEQUENCE [LARGE SCALE GENOMIC DNA]</scope>
    <source>
        <strain evidence="4">ACAM 48</strain>
    </source>
</reference>
<name>A0A1M7LCL6_9FLAO</name>
<evidence type="ECO:0000256" key="1">
    <source>
        <dbReference type="ARBA" id="ARBA00006817"/>
    </source>
</evidence>
<feature type="domain" description="Activator of Hsp90 ATPase homologue 1/2-like C-terminal" evidence="2">
    <location>
        <begin position="16"/>
        <end position="146"/>
    </location>
</feature>
<accession>A0A1M7LCL6</accession>
<dbReference type="InterPro" id="IPR013538">
    <property type="entry name" value="ASHA1/2-like_C"/>
</dbReference>
<gene>
    <name evidence="3" type="ORF">SAMN05878281_1850</name>
</gene>
<dbReference type="RefSeq" id="WP_079734962.1">
    <property type="nucleotide sequence ID" value="NZ_LT670848.1"/>
</dbReference>
<dbReference type="Pfam" id="PF08327">
    <property type="entry name" value="AHSA1"/>
    <property type="match status" value="1"/>
</dbReference>
<evidence type="ECO:0000313" key="3">
    <source>
        <dbReference type="EMBL" id="SHM75623.1"/>
    </source>
</evidence>
<dbReference type="EMBL" id="LT670848">
    <property type="protein sequence ID" value="SHM75623.1"/>
    <property type="molecule type" value="Genomic_DNA"/>
</dbReference>
<keyword evidence="4" id="KW-1185">Reference proteome</keyword>
<protein>
    <submittedName>
        <fullName evidence="3">Uncharacterized conserved protein YndB, AHSA1/START domain</fullName>
    </submittedName>
</protein>
<evidence type="ECO:0000259" key="2">
    <source>
        <dbReference type="Pfam" id="PF08327"/>
    </source>
</evidence>
<dbReference type="AlphaFoldDB" id="A0A1M7LCL6"/>
<dbReference type="STRING" id="143223.SAMN05878281_1850"/>
<dbReference type="Gene3D" id="3.30.530.20">
    <property type="match status" value="1"/>
</dbReference>